<proteinExistence type="predicted"/>
<evidence type="ECO:0000313" key="2">
    <source>
        <dbReference type="Proteomes" id="UP000195667"/>
    </source>
</evidence>
<sequence>MNSKTILPTLSKAATEEILGEELAFVLAFGINGEIKLVFPHGIEINLEDFKNKNPLDFIDISFKLPPDEEVLNITPDTSSDAQKLLKYYYICRRGGSLVTCSTPCVF</sequence>
<reference evidence="2" key="1">
    <citation type="submission" date="2017-02" db="EMBL/GenBank/DDBJ databases">
        <authorList>
            <person name="Daims H."/>
        </authorList>
    </citation>
    <scope>NUCLEOTIDE SEQUENCE [LARGE SCALE GENOMIC DNA]</scope>
</reference>
<organism evidence="1 2">
    <name type="scientific">Crenothrix polyspora</name>
    <dbReference type="NCBI Taxonomy" id="360316"/>
    <lineage>
        <taxon>Bacteria</taxon>
        <taxon>Pseudomonadati</taxon>
        <taxon>Pseudomonadota</taxon>
        <taxon>Gammaproteobacteria</taxon>
        <taxon>Methylococcales</taxon>
        <taxon>Crenotrichaceae</taxon>
        <taxon>Crenothrix</taxon>
    </lineage>
</organism>
<dbReference type="AlphaFoldDB" id="A0A1R4HH42"/>
<keyword evidence="2" id="KW-1185">Reference proteome</keyword>
<dbReference type="Proteomes" id="UP000195667">
    <property type="component" value="Unassembled WGS sequence"/>
</dbReference>
<protein>
    <submittedName>
        <fullName evidence="1">Uncharacterized protein</fullName>
    </submittedName>
</protein>
<dbReference type="OrthoDB" id="9903281at2"/>
<dbReference type="EMBL" id="FUKI01000150">
    <property type="protein sequence ID" value="SJM95544.1"/>
    <property type="molecule type" value="Genomic_DNA"/>
</dbReference>
<accession>A0A1R4HH42</accession>
<evidence type="ECO:0000313" key="1">
    <source>
        <dbReference type="EMBL" id="SJM95544.1"/>
    </source>
</evidence>
<gene>
    <name evidence="1" type="ORF">CRENPOLYSF1_710006</name>
</gene>
<dbReference type="RefSeq" id="WP_087144840.1">
    <property type="nucleotide sequence ID" value="NZ_FUKI01000150.1"/>
</dbReference>
<name>A0A1R4HH42_9GAMM</name>